<feature type="transmembrane region" description="Helical" evidence="5">
    <location>
        <begin position="201"/>
        <end position="222"/>
    </location>
</feature>
<evidence type="ECO:0000256" key="2">
    <source>
        <dbReference type="ARBA" id="ARBA00022692"/>
    </source>
</evidence>
<feature type="transmembrane region" description="Helical" evidence="5">
    <location>
        <begin position="242"/>
        <end position="261"/>
    </location>
</feature>
<feature type="transmembrane region" description="Helical" evidence="5">
    <location>
        <begin position="28"/>
        <end position="47"/>
    </location>
</feature>
<comment type="subcellular location">
    <subcellularLocation>
        <location evidence="1">Membrane</location>
        <topology evidence="1">Multi-pass membrane protein</topology>
    </subcellularLocation>
</comment>
<dbReference type="InterPro" id="IPR011547">
    <property type="entry name" value="SLC26A/SulP_dom"/>
</dbReference>
<dbReference type="CDD" id="cd07042">
    <property type="entry name" value="STAS_SulP_like_sulfate_transporter"/>
    <property type="match status" value="1"/>
</dbReference>
<keyword evidence="4 5" id="KW-0472">Membrane</keyword>
<sequence length="554" mass="56824">MSLLQATRQLLPGAADYAPLRQSWKNDLTAGLTVGIVALPLALAFGVSSGAGPAAGLVTAIVAGIVAAVFGGSNVQVSGPTGAMVVVLAPVIATHGLQSLALVTIMAGIIVLAAGALKLGRAVGYIPWPVIEGFTLGIAAIIFLQQVPAAFGVPAGESTNAAMAAFQSLQATDPATLVWPVVLVLVVAAIMVFAPRLHPQLPGSIIGIITATVIAGIADLPVTRIGELPGALPAPSMPFVDPALAATLLGPALTIAALAAIESLLSARVAASISDTGPYDADRELVGQGLASVAAGFFGGMPATGAIARTAVNIRAGAQTRAAAVVHGLVLLGVVYLATGPVSQIPLAALSGVLMVTACRMVSLATLRSVLGSTRADTITFFVTAVITVSFDLILAVEIGIAVAAFFALRSLAKASGVHREELPGQSEDGDEQIALFRLDGALFFGAAERMLERVSAIRNVQVVIIRMSQLQILDATGAKVVAELVTALERRGITVLIKGLQERHLKLARQVGVLESLRHHRHLFAELDDAVEHARSHVRRARQVANDGGEARS</sequence>
<dbReference type="EMBL" id="ANPE02000108">
    <property type="protein sequence ID" value="EMY34585.1"/>
    <property type="molecule type" value="Genomic_DNA"/>
</dbReference>
<feature type="transmembrane region" description="Helical" evidence="5">
    <location>
        <begin position="85"/>
        <end position="113"/>
    </location>
</feature>
<feature type="transmembrane region" description="Helical" evidence="5">
    <location>
        <begin position="322"/>
        <end position="339"/>
    </location>
</feature>
<dbReference type="Gene3D" id="3.30.750.24">
    <property type="entry name" value="STAS domain"/>
    <property type="match status" value="1"/>
</dbReference>
<name>N1UZT6_9MICC</name>
<evidence type="ECO:0000313" key="8">
    <source>
        <dbReference type="Proteomes" id="UP000010729"/>
    </source>
</evidence>
<evidence type="ECO:0000256" key="4">
    <source>
        <dbReference type="ARBA" id="ARBA00023136"/>
    </source>
</evidence>
<feature type="transmembrane region" description="Helical" evidence="5">
    <location>
        <begin position="379"/>
        <end position="409"/>
    </location>
</feature>
<dbReference type="Pfam" id="PF01740">
    <property type="entry name" value="STAS"/>
    <property type="match status" value="1"/>
</dbReference>
<dbReference type="RefSeq" id="WP_005268616.1">
    <property type="nucleotide sequence ID" value="NZ_ANPE02000108.1"/>
</dbReference>
<dbReference type="GO" id="GO:0016020">
    <property type="term" value="C:membrane"/>
    <property type="evidence" value="ECO:0007669"/>
    <property type="project" value="UniProtKB-SubCell"/>
</dbReference>
<evidence type="ECO:0000259" key="6">
    <source>
        <dbReference type="PROSITE" id="PS50801"/>
    </source>
</evidence>
<dbReference type="InterPro" id="IPR002645">
    <property type="entry name" value="STAS_dom"/>
</dbReference>
<dbReference type="InterPro" id="IPR036513">
    <property type="entry name" value="STAS_dom_sf"/>
</dbReference>
<evidence type="ECO:0000256" key="3">
    <source>
        <dbReference type="ARBA" id="ARBA00022989"/>
    </source>
</evidence>
<dbReference type="Pfam" id="PF00916">
    <property type="entry name" value="Sulfate_transp"/>
    <property type="match status" value="1"/>
</dbReference>
<evidence type="ECO:0000313" key="7">
    <source>
        <dbReference type="EMBL" id="EMY34585.1"/>
    </source>
</evidence>
<dbReference type="Proteomes" id="UP000010729">
    <property type="component" value="Unassembled WGS sequence"/>
</dbReference>
<feature type="transmembrane region" description="Helical" evidence="5">
    <location>
        <begin position="54"/>
        <end position="73"/>
    </location>
</feature>
<keyword evidence="3 5" id="KW-1133">Transmembrane helix</keyword>
<dbReference type="SUPFAM" id="SSF52091">
    <property type="entry name" value="SpoIIaa-like"/>
    <property type="match status" value="1"/>
</dbReference>
<feature type="transmembrane region" description="Helical" evidence="5">
    <location>
        <begin position="345"/>
        <end position="367"/>
    </location>
</feature>
<dbReference type="GO" id="GO:0055085">
    <property type="term" value="P:transmembrane transport"/>
    <property type="evidence" value="ECO:0007669"/>
    <property type="project" value="InterPro"/>
</dbReference>
<evidence type="ECO:0000256" key="5">
    <source>
        <dbReference type="SAM" id="Phobius"/>
    </source>
</evidence>
<protein>
    <submittedName>
        <fullName evidence="7">Transporter</fullName>
    </submittedName>
</protein>
<evidence type="ECO:0000256" key="1">
    <source>
        <dbReference type="ARBA" id="ARBA00004141"/>
    </source>
</evidence>
<feature type="domain" description="STAS" evidence="6">
    <location>
        <begin position="432"/>
        <end position="535"/>
    </location>
</feature>
<dbReference type="PROSITE" id="PS50801">
    <property type="entry name" value="STAS"/>
    <property type="match status" value="1"/>
</dbReference>
<keyword evidence="2 5" id="KW-0812">Transmembrane</keyword>
<proteinExistence type="predicted"/>
<comment type="caution">
    <text evidence="7">The sequence shown here is derived from an EMBL/GenBank/DDBJ whole genome shotgun (WGS) entry which is preliminary data.</text>
</comment>
<feature type="transmembrane region" description="Helical" evidence="5">
    <location>
        <begin position="177"/>
        <end position="194"/>
    </location>
</feature>
<dbReference type="AlphaFoldDB" id="N1UZT6"/>
<accession>N1UZT6</accession>
<dbReference type="OrthoDB" id="9771198at2"/>
<feature type="transmembrane region" description="Helical" evidence="5">
    <location>
        <begin position="125"/>
        <end position="144"/>
    </location>
</feature>
<organism evidence="7 8">
    <name type="scientific">Arthrobacter crystallopoietes BAB-32</name>
    <dbReference type="NCBI Taxonomy" id="1246476"/>
    <lineage>
        <taxon>Bacteria</taxon>
        <taxon>Bacillati</taxon>
        <taxon>Actinomycetota</taxon>
        <taxon>Actinomycetes</taxon>
        <taxon>Micrococcales</taxon>
        <taxon>Micrococcaceae</taxon>
        <taxon>Crystallibacter</taxon>
    </lineage>
</organism>
<reference evidence="7 8" key="1">
    <citation type="journal article" date="2013" name="Genome Announc.">
        <title>Draft Genome Sequence of Arthrobacter crystallopoietes Strain BAB-32, Revealing Genes for Bioremediation.</title>
        <authorList>
            <person name="Joshi M.N."/>
            <person name="Pandit A.S."/>
            <person name="Sharma A."/>
            <person name="Pandya R.V."/>
            <person name="Desai S.M."/>
            <person name="Saxena A.K."/>
            <person name="Bagatharia S.B."/>
        </authorList>
    </citation>
    <scope>NUCLEOTIDE SEQUENCE [LARGE SCALE GENOMIC DNA]</scope>
    <source>
        <strain evidence="7 8">BAB-32</strain>
    </source>
</reference>
<gene>
    <name evidence="7" type="ORF">D477_008788</name>
</gene>
<dbReference type="PANTHER" id="PTHR11814">
    <property type="entry name" value="SULFATE TRANSPORTER"/>
    <property type="match status" value="1"/>
</dbReference>
<dbReference type="InterPro" id="IPR001902">
    <property type="entry name" value="SLC26A/SulP_fam"/>
</dbReference>
<keyword evidence="8" id="KW-1185">Reference proteome</keyword>